<evidence type="ECO:0000313" key="2">
    <source>
        <dbReference type="EMBL" id="KDQ08529.1"/>
    </source>
</evidence>
<reference evidence="3" key="1">
    <citation type="journal article" date="2014" name="Proc. Natl. Acad. Sci. U.S.A.">
        <title>Extensive sampling of basidiomycete genomes demonstrates inadequacy of the white-rot/brown-rot paradigm for wood decay fungi.</title>
        <authorList>
            <person name="Riley R."/>
            <person name="Salamov A.A."/>
            <person name="Brown D.W."/>
            <person name="Nagy L.G."/>
            <person name="Floudas D."/>
            <person name="Held B.W."/>
            <person name="Levasseur A."/>
            <person name="Lombard V."/>
            <person name="Morin E."/>
            <person name="Otillar R."/>
            <person name="Lindquist E.A."/>
            <person name="Sun H."/>
            <person name="LaButti K.M."/>
            <person name="Schmutz J."/>
            <person name="Jabbour D."/>
            <person name="Luo H."/>
            <person name="Baker S.E."/>
            <person name="Pisabarro A.G."/>
            <person name="Walton J.D."/>
            <person name="Blanchette R.A."/>
            <person name="Henrissat B."/>
            <person name="Martin F."/>
            <person name="Cullen D."/>
            <person name="Hibbett D.S."/>
            <person name="Grigoriev I.V."/>
        </authorList>
    </citation>
    <scope>NUCLEOTIDE SEQUENCE [LARGE SCALE GENOMIC DNA]</scope>
    <source>
        <strain evidence="3">FD-172 SS1</strain>
    </source>
</reference>
<gene>
    <name evidence="2" type="ORF">BOTBODRAFT_179743</name>
</gene>
<proteinExistence type="predicted"/>
<sequence length="444" mass="50556">MLRCPTSRAFGTVSSGYARTSAKQRQKPPPPPPPTAAEIERMRARRERKAERDERMDLTMVLTPVKTYMGGFTRPRDLRASNWFYGGPYVQRQKVYVKPPEAAYRPHSVYILETLYPVNRGIGRAVALEFETGTFPTNNLSRLVNQYNYAHLSNPYTSVMDIAAWPWLKRLRKREPPLLSGNCLAIRSGKNDQNSDNCKFPEKSSDIISKPLPKSPSDKTASSTQHTNPAPSLGRPSSRYCTDDIRSHYLPTLFTTPFFRPLLCLTFPTRPLAHTVSRLTKSLSCGLSYPNAIDPHERKFGVSYASRIRNLRLQRTYDVVETLISRLKGYRGGLPGLRFSPHERGWGINGEGLEEPIDPRKWRMEARIGSWYPRAQELARQWGELDNMSVKLVDEFGCVLGEDSSLLGGQDAGSVASDTWERFSDEEEEEEESWEVDRMWGEDD</sequence>
<dbReference type="Proteomes" id="UP000027195">
    <property type="component" value="Unassembled WGS sequence"/>
</dbReference>
<dbReference type="EMBL" id="KL198089">
    <property type="protein sequence ID" value="KDQ08529.1"/>
    <property type="molecule type" value="Genomic_DNA"/>
</dbReference>
<feature type="region of interest" description="Disordered" evidence="1">
    <location>
        <begin position="191"/>
        <end position="238"/>
    </location>
</feature>
<feature type="compositionally biased region" description="Basic and acidic residues" evidence="1">
    <location>
        <begin position="38"/>
        <end position="54"/>
    </location>
</feature>
<name>A0A067LZ40_BOTB1</name>
<feature type="compositionally biased region" description="Acidic residues" evidence="1">
    <location>
        <begin position="424"/>
        <end position="434"/>
    </location>
</feature>
<dbReference type="InParanoid" id="A0A067LZ40"/>
<dbReference type="OrthoDB" id="3258969at2759"/>
<feature type="compositionally biased region" description="Polar residues" evidence="1">
    <location>
        <begin position="218"/>
        <end position="230"/>
    </location>
</feature>
<protein>
    <submittedName>
        <fullName evidence="2">Uncharacterized protein</fullName>
    </submittedName>
</protein>
<organism evidence="2 3">
    <name type="scientific">Botryobasidium botryosum (strain FD-172 SS1)</name>
    <dbReference type="NCBI Taxonomy" id="930990"/>
    <lineage>
        <taxon>Eukaryota</taxon>
        <taxon>Fungi</taxon>
        <taxon>Dikarya</taxon>
        <taxon>Basidiomycota</taxon>
        <taxon>Agaricomycotina</taxon>
        <taxon>Agaricomycetes</taxon>
        <taxon>Cantharellales</taxon>
        <taxon>Botryobasidiaceae</taxon>
        <taxon>Botryobasidium</taxon>
    </lineage>
</organism>
<evidence type="ECO:0000256" key="1">
    <source>
        <dbReference type="SAM" id="MobiDB-lite"/>
    </source>
</evidence>
<feature type="compositionally biased region" description="Polar residues" evidence="1">
    <location>
        <begin position="12"/>
        <end position="23"/>
    </location>
</feature>
<feature type="compositionally biased region" description="Basic and acidic residues" evidence="1">
    <location>
        <begin position="435"/>
        <end position="444"/>
    </location>
</feature>
<feature type="region of interest" description="Disordered" evidence="1">
    <location>
        <begin position="1"/>
        <end position="54"/>
    </location>
</feature>
<dbReference type="HOGENOM" id="CLU_034577_0_0_1"/>
<dbReference type="AlphaFoldDB" id="A0A067LZ40"/>
<evidence type="ECO:0000313" key="3">
    <source>
        <dbReference type="Proteomes" id="UP000027195"/>
    </source>
</evidence>
<feature type="region of interest" description="Disordered" evidence="1">
    <location>
        <begin position="406"/>
        <end position="444"/>
    </location>
</feature>
<keyword evidence="3" id="KW-1185">Reference proteome</keyword>
<accession>A0A067LZ40</accession>